<sequence length="412" mass="43617">MYTFIRDNAAWLAAGFLLTLSSSFGQTFFISIFAGEIRAAFGLSHGLWGAVYSVGTLASAIVMVWAGTLTDRFRVRELILVVLPFFAAACLAMAAVPGAWALPFVIFALRLAGQGMTTHTAIVAMSRWFVANRGKALSVASLGVTLGESLMPLAFVALLAVAGWRSLWVLAAVLILATLPILQSLLRWERTPQADLASNPAAGMRGVHWTRGQVLRNWVFWSVMPLILGPSTFVTVLFFHQVHLAEIKEISHLSLVALFPVYTASAVAAMVASGIALDRWGTGRLLPFLVLPLAVGFIVLSRSEGLLGIGVGMAVVGITSGANSTLPNAFWAEFYGTRHMGGIKAMAQAMLVFGTAVGPVATGIAIDAGVGFEKQMLWIALYCVAAAALAAVTLRRAARMLAPAGEIDVVGA</sequence>
<dbReference type="EMBL" id="FOLG01000009">
    <property type="protein sequence ID" value="SFC81183.1"/>
    <property type="molecule type" value="Genomic_DNA"/>
</dbReference>
<dbReference type="PANTHER" id="PTHR11360">
    <property type="entry name" value="MONOCARBOXYLATE TRANSPORTER"/>
    <property type="match status" value="1"/>
</dbReference>
<feature type="transmembrane region" description="Helical" evidence="4">
    <location>
        <begin position="167"/>
        <end position="186"/>
    </location>
</feature>
<feature type="transmembrane region" description="Helical" evidence="4">
    <location>
        <begin position="252"/>
        <end position="277"/>
    </location>
</feature>
<accession>A0A1I1MEU0</accession>
<dbReference type="InterPro" id="IPR050327">
    <property type="entry name" value="Proton-linked_MCT"/>
</dbReference>
<feature type="transmembrane region" description="Helical" evidence="4">
    <location>
        <begin position="306"/>
        <end position="326"/>
    </location>
</feature>
<organism evidence="6 7">
    <name type="scientific">Tropicimonas isoalkanivorans</name>
    <dbReference type="NCBI Taxonomy" id="441112"/>
    <lineage>
        <taxon>Bacteria</taxon>
        <taxon>Pseudomonadati</taxon>
        <taxon>Pseudomonadota</taxon>
        <taxon>Alphaproteobacteria</taxon>
        <taxon>Rhodobacterales</taxon>
        <taxon>Roseobacteraceae</taxon>
        <taxon>Tropicimonas</taxon>
    </lineage>
</organism>
<feature type="transmembrane region" description="Helical" evidence="4">
    <location>
        <begin position="136"/>
        <end position="161"/>
    </location>
</feature>
<evidence type="ECO:0000256" key="2">
    <source>
        <dbReference type="ARBA" id="ARBA00022989"/>
    </source>
</evidence>
<feature type="transmembrane region" description="Helical" evidence="4">
    <location>
        <begin position="49"/>
        <end position="66"/>
    </location>
</feature>
<dbReference type="STRING" id="441112.SAMN04488094_109185"/>
<feature type="domain" description="Major facilitator superfamily (MFS) profile" evidence="5">
    <location>
        <begin position="11"/>
        <end position="399"/>
    </location>
</feature>
<feature type="transmembrane region" description="Helical" evidence="4">
    <location>
        <begin position="102"/>
        <end position="124"/>
    </location>
</feature>
<dbReference type="RefSeq" id="WP_342741253.1">
    <property type="nucleotide sequence ID" value="NZ_FOLG01000009.1"/>
</dbReference>
<dbReference type="Proteomes" id="UP000198728">
    <property type="component" value="Unassembled WGS sequence"/>
</dbReference>
<evidence type="ECO:0000256" key="3">
    <source>
        <dbReference type="ARBA" id="ARBA00023136"/>
    </source>
</evidence>
<feature type="transmembrane region" description="Helical" evidence="4">
    <location>
        <begin position="78"/>
        <end position="96"/>
    </location>
</feature>
<name>A0A1I1MEU0_9RHOB</name>
<feature type="transmembrane region" description="Helical" evidence="4">
    <location>
        <begin position="376"/>
        <end position="394"/>
    </location>
</feature>
<gene>
    <name evidence="6" type="ORF">SAMN04488094_109185</name>
</gene>
<evidence type="ECO:0000313" key="7">
    <source>
        <dbReference type="Proteomes" id="UP000198728"/>
    </source>
</evidence>
<evidence type="ECO:0000313" key="6">
    <source>
        <dbReference type="EMBL" id="SFC81183.1"/>
    </source>
</evidence>
<feature type="transmembrane region" description="Helical" evidence="4">
    <location>
        <begin position="284"/>
        <end position="300"/>
    </location>
</feature>
<evidence type="ECO:0000256" key="1">
    <source>
        <dbReference type="ARBA" id="ARBA00022692"/>
    </source>
</evidence>
<keyword evidence="3 4" id="KW-0472">Membrane</keyword>
<proteinExistence type="predicted"/>
<dbReference type="Gene3D" id="1.20.1250.20">
    <property type="entry name" value="MFS general substrate transporter like domains"/>
    <property type="match status" value="1"/>
</dbReference>
<dbReference type="PANTHER" id="PTHR11360:SF308">
    <property type="entry name" value="BLL3089 PROTEIN"/>
    <property type="match status" value="1"/>
</dbReference>
<keyword evidence="7" id="KW-1185">Reference proteome</keyword>
<dbReference type="PROSITE" id="PS50850">
    <property type="entry name" value="MFS"/>
    <property type="match status" value="1"/>
</dbReference>
<evidence type="ECO:0000259" key="5">
    <source>
        <dbReference type="PROSITE" id="PS50850"/>
    </source>
</evidence>
<feature type="transmembrane region" description="Helical" evidence="4">
    <location>
        <begin position="347"/>
        <end position="370"/>
    </location>
</feature>
<protein>
    <submittedName>
        <fullName evidence="6">Predicted arabinose efflux permease, MFS family</fullName>
    </submittedName>
</protein>
<dbReference type="SUPFAM" id="SSF103473">
    <property type="entry name" value="MFS general substrate transporter"/>
    <property type="match status" value="1"/>
</dbReference>
<dbReference type="InterPro" id="IPR036259">
    <property type="entry name" value="MFS_trans_sf"/>
</dbReference>
<feature type="transmembrane region" description="Helical" evidence="4">
    <location>
        <begin position="218"/>
        <end position="240"/>
    </location>
</feature>
<dbReference type="InterPro" id="IPR011701">
    <property type="entry name" value="MFS"/>
</dbReference>
<keyword evidence="1 4" id="KW-0812">Transmembrane</keyword>
<dbReference type="GO" id="GO:0022857">
    <property type="term" value="F:transmembrane transporter activity"/>
    <property type="evidence" value="ECO:0007669"/>
    <property type="project" value="InterPro"/>
</dbReference>
<dbReference type="InterPro" id="IPR020846">
    <property type="entry name" value="MFS_dom"/>
</dbReference>
<evidence type="ECO:0000256" key="4">
    <source>
        <dbReference type="SAM" id="Phobius"/>
    </source>
</evidence>
<reference evidence="6 7" key="1">
    <citation type="submission" date="2016-10" db="EMBL/GenBank/DDBJ databases">
        <authorList>
            <person name="de Groot N.N."/>
        </authorList>
    </citation>
    <scope>NUCLEOTIDE SEQUENCE [LARGE SCALE GENOMIC DNA]</scope>
    <source>
        <strain evidence="6 7">DSM 19548</strain>
    </source>
</reference>
<dbReference type="AlphaFoldDB" id="A0A1I1MEU0"/>
<keyword evidence="2 4" id="KW-1133">Transmembrane helix</keyword>
<dbReference type="Pfam" id="PF07690">
    <property type="entry name" value="MFS_1"/>
    <property type="match status" value="1"/>
</dbReference>